<evidence type="ECO:0000256" key="5">
    <source>
        <dbReference type="ARBA" id="ARBA00022785"/>
    </source>
</evidence>
<evidence type="ECO:0000256" key="2">
    <source>
        <dbReference type="ARBA" id="ARBA00022490"/>
    </source>
</evidence>
<dbReference type="PANTHER" id="PTHR30002">
    <property type="entry name" value="EPOXYQUEUOSINE REDUCTASE"/>
    <property type="match status" value="1"/>
</dbReference>
<dbReference type="InterPro" id="IPR004453">
    <property type="entry name" value="QueG"/>
</dbReference>
<feature type="binding site" evidence="9">
    <location>
        <position position="207"/>
    </location>
    <ligand>
        <name>[4Fe-4S] cluster</name>
        <dbReference type="ChEBI" id="CHEBI:49883"/>
        <label>1</label>
    </ligand>
</feature>
<sequence>MSAPAPSPPAGIDYAALAADIRRWGAELGFQQVGIADVRLAEDEAHLLDWLQAGYHGSMDYMARHGVKRSRPAELQPGTLRVISVRMNYAPADIGEAWSVLRDPTLGYVSRYALGRDYHKLIRSRLQKLAERIAAVTGPFGYRAFADSAPVLEKALARNAGLGWTGKHTLLLNREAGSYFFLGELYTDLPLPVDAPVSAHCGRCTRCIDVCPTQAIVAPYKLDARRCISYLTIERREAIPPELRPLIGNRIFGCDDCQLVCPWNRYAQAATEPDFAPRHALGSSRLVELFAWSEEEFLARTEGMAIRRAGYEGWLRNVAVALGNAPYSGEVVAALQARADHPSALVREHVAWALEEQRRKRGQP</sequence>
<dbReference type="GO" id="GO:0031419">
    <property type="term" value="F:cobalamin binding"/>
    <property type="evidence" value="ECO:0007669"/>
    <property type="project" value="UniProtKB-KW"/>
</dbReference>
<name>A0A0K8QR99_9GAMM</name>
<keyword evidence="2 9" id="KW-0963">Cytoplasm</keyword>
<feature type="binding site" evidence="9">
    <location>
        <position position="171"/>
    </location>
    <ligand>
        <name>cob(II)alamin</name>
        <dbReference type="ChEBI" id="CHEBI:16304"/>
    </ligand>
</feature>
<evidence type="ECO:0000259" key="10">
    <source>
        <dbReference type="PROSITE" id="PS51379"/>
    </source>
</evidence>
<feature type="binding site" evidence="9">
    <location>
        <position position="227"/>
    </location>
    <ligand>
        <name>[4Fe-4S] cluster</name>
        <dbReference type="ChEBI" id="CHEBI:49883"/>
        <label>2</label>
    </ligand>
</feature>
<comment type="subunit">
    <text evidence="9">Monomer.</text>
</comment>
<dbReference type="PROSITE" id="PS51379">
    <property type="entry name" value="4FE4S_FER_2"/>
    <property type="match status" value="1"/>
</dbReference>
<protein>
    <recommendedName>
        <fullName evidence="9">Epoxyqueuosine reductase</fullName>
        <ecNumber evidence="9">1.17.99.6</ecNumber>
    </recommendedName>
    <alternativeName>
        <fullName evidence="9">Queuosine biosynthesis protein QueG</fullName>
    </alternativeName>
</protein>
<dbReference type="GO" id="GO:0052693">
    <property type="term" value="F:epoxyqueuosine reductase activity"/>
    <property type="evidence" value="ECO:0007669"/>
    <property type="project" value="UniProtKB-UniRule"/>
</dbReference>
<comment type="similarity">
    <text evidence="9">Belongs to the QueG family.</text>
</comment>
<feature type="binding site" evidence="9">
    <location>
        <begin position="254"/>
        <end position="255"/>
    </location>
    <ligand>
        <name>cob(II)alamin</name>
        <dbReference type="ChEBI" id="CHEBI:16304"/>
    </ligand>
</feature>
<dbReference type="NCBIfam" id="TIGR00276">
    <property type="entry name" value="tRNA epoxyqueuosine(34) reductase QueG"/>
    <property type="match status" value="1"/>
</dbReference>
<feature type="binding site" evidence="9">
    <location>
        <position position="69"/>
    </location>
    <ligand>
        <name>cob(II)alamin</name>
        <dbReference type="ChEBI" id="CHEBI:16304"/>
    </ligand>
</feature>
<keyword evidence="12" id="KW-1185">Reference proteome</keyword>
<dbReference type="InterPro" id="IPR013542">
    <property type="entry name" value="QueG_DUF1730"/>
</dbReference>
<keyword evidence="5 9" id="KW-0671">Queuosine biosynthesis</keyword>
<evidence type="ECO:0000256" key="4">
    <source>
        <dbReference type="ARBA" id="ARBA00022723"/>
    </source>
</evidence>
<feature type="active site" description="Proton donor" evidence="9">
    <location>
        <position position="147"/>
    </location>
</feature>
<comment type="pathway">
    <text evidence="9">tRNA modification; tRNA-queuosine biosynthesis.</text>
</comment>
<dbReference type="STRING" id="1475481.GCA_000953855_02795"/>
<comment type="catalytic activity">
    <reaction evidence="9">
        <text>epoxyqueuosine(34) in tRNA + AH2 = queuosine(34) in tRNA + A + H2O</text>
        <dbReference type="Rhea" id="RHEA:32159"/>
        <dbReference type="Rhea" id="RHEA-COMP:18571"/>
        <dbReference type="Rhea" id="RHEA-COMP:18582"/>
        <dbReference type="ChEBI" id="CHEBI:13193"/>
        <dbReference type="ChEBI" id="CHEBI:15377"/>
        <dbReference type="ChEBI" id="CHEBI:17499"/>
        <dbReference type="ChEBI" id="CHEBI:194431"/>
        <dbReference type="ChEBI" id="CHEBI:194443"/>
        <dbReference type="EC" id="1.17.99.6"/>
    </reaction>
</comment>
<dbReference type="Gene3D" id="3.30.70.20">
    <property type="match status" value="1"/>
</dbReference>
<feature type="binding site" evidence="9">
    <location>
        <position position="229"/>
    </location>
    <ligand>
        <name>cob(II)alamin</name>
        <dbReference type="ChEBI" id="CHEBI:16304"/>
    </ligand>
</feature>
<keyword evidence="6 9" id="KW-0560">Oxidoreductase</keyword>
<evidence type="ECO:0000256" key="8">
    <source>
        <dbReference type="ARBA" id="ARBA00023014"/>
    </source>
</evidence>
<dbReference type="UniPathway" id="UPA00392"/>
<dbReference type="PANTHER" id="PTHR30002:SF4">
    <property type="entry name" value="EPOXYQUEUOSINE REDUCTASE"/>
    <property type="match status" value="1"/>
</dbReference>
<dbReference type="PROSITE" id="PS00198">
    <property type="entry name" value="4FE4S_FER_1"/>
    <property type="match status" value="1"/>
</dbReference>
<dbReference type="GO" id="GO:0008616">
    <property type="term" value="P:tRNA queuosine(34) biosynthetic process"/>
    <property type="evidence" value="ECO:0007669"/>
    <property type="project" value="UniProtKB-UniRule"/>
</dbReference>
<gene>
    <name evidence="9" type="primary">queG</name>
    <name evidence="11" type="ORF">MBSD_n2749</name>
</gene>
<comment type="cofactor">
    <cofactor evidence="9">
        <name>[4Fe-4S] cluster</name>
        <dbReference type="ChEBI" id="CHEBI:49883"/>
    </cofactor>
    <text evidence="9">Binds 2 [4Fe-4S] clusters per monomer.</text>
</comment>
<reference evidence="11" key="1">
    <citation type="submission" date="2015-08" db="EMBL/GenBank/DDBJ databases">
        <title>Complete DNA Sequence of Pseudomonas syringae pv. actinidiae, the Causal Agent of Kiwifruit Canker Disease.</title>
        <authorList>
            <person name="Rikkerink E.H.A."/>
            <person name="Fineran P.C."/>
        </authorList>
    </citation>
    <scope>NUCLEOTIDE SEQUENCE</scope>
    <source>
        <strain evidence="11">SkMP5</strain>
    </source>
</reference>
<feature type="binding site" evidence="9">
    <location>
        <position position="257"/>
    </location>
    <ligand>
        <name>[4Fe-4S] cluster</name>
        <dbReference type="ChEBI" id="CHEBI:49883"/>
        <label>2</label>
    </ligand>
</feature>
<dbReference type="Pfam" id="PF13484">
    <property type="entry name" value="Fer4_16"/>
    <property type="match status" value="1"/>
</dbReference>
<keyword evidence="8 9" id="KW-0411">Iron-sulfur</keyword>
<feature type="binding site" evidence="9">
    <location>
        <position position="254"/>
    </location>
    <ligand>
        <name>[4Fe-4S] cluster</name>
        <dbReference type="ChEBI" id="CHEBI:49883"/>
        <label>2</label>
    </ligand>
</feature>
<comment type="subcellular location">
    <subcellularLocation>
        <location evidence="9">Cytoplasm</location>
    </subcellularLocation>
</comment>
<dbReference type="SUPFAM" id="SSF46548">
    <property type="entry name" value="alpha-helical ferredoxin"/>
    <property type="match status" value="1"/>
</dbReference>
<dbReference type="GO" id="GO:0046872">
    <property type="term" value="F:metal ion binding"/>
    <property type="evidence" value="ECO:0007669"/>
    <property type="project" value="UniProtKB-KW"/>
</dbReference>
<feature type="binding site" evidence="9">
    <location>
        <position position="201"/>
    </location>
    <ligand>
        <name>[4Fe-4S] cluster</name>
        <dbReference type="ChEBI" id="CHEBI:49883"/>
        <label>1</label>
    </ligand>
</feature>
<organism evidence="11">
    <name type="scientific">Mizugakiibacter sediminis</name>
    <dbReference type="NCBI Taxonomy" id="1475481"/>
    <lineage>
        <taxon>Bacteria</taxon>
        <taxon>Pseudomonadati</taxon>
        <taxon>Pseudomonadota</taxon>
        <taxon>Gammaproteobacteria</taxon>
        <taxon>Lysobacterales</taxon>
        <taxon>Rhodanobacteraceae</taxon>
        <taxon>Mizugakiibacter</taxon>
    </lineage>
</organism>
<evidence type="ECO:0000256" key="1">
    <source>
        <dbReference type="ARBA" id="ARBA00022485"/>
    </source>
</evidence>
<evidence type="ECO:0000256" key="7">
    <source>
        <dbReference type="ARBA" id="ARBA00023004"/>
    </source>
</evidence>
<evidence type="ECO:0000256" key="3">
    <source>
        <dbReference type="ARBA" id="ARBA00022694"/>
    </source>
</evidence>
<dbReference type="EC" id="1.17.99.6" evidence="9"/>
<dbReference type="FunFam" id="3.30.70.20:FF:000017">
    <property type="entry name" value="Epoxyqueuosine reductase"/>
    <property type="match status" value="1"/>
</dbReference>
<dbReference type="RefSeq" id="WP_062537971.1">
    <property type="nucleotide sequence ID" value="NZ_DF970270.1"/>
</dbReference>
<feature type="binding site" evidence="9">
    <location>
        <position position="211"/>
    </location>
    <ligand>
        <name>[4Fe-4S] cluster</name>
        <dbReference type="ChEBI" id="CHEBI:49883"/>
        <label>2</label>
    </ligand>
</feature>
<feature type="binding site" evidence="9">
    <location>
        <position position="147"/>
    </location>
    <ligand>
        <name>cob(II)alamin</name>
        <dbReference type="ChEBI" id="CHEBI:16304"/>
    </ligand>
</feature>
<keyword evidence="4 9" id="KW-0479">Metal-binding</keyword>
<keyword evidence="9" id="KW-0170">Cobalt</keyword>
<feature type="binding site" evidence="9">
    <location>
        <position position="165"/>
    </location>
    <ligand>
        <name>cob(II)alamin</name>
        <dbReference type="ChEBI" id="CHEBI:16304"/>
    </ligand>
</feature>
<keyword evidence="7 9" id="KW-0408">Iron</keyword>
<feature type="binding site" evidence="9">
    <location>
        <position position="261"/>
    </location>
    <ligand>
        <name>[4Fe-4S] cluster</name>
        <dbReference type="ChEBI" id="CHEBI:49883"/>
        <label>1</label>
    </ligand>
</feature>
<accession>A0A0K8QR99</accession>
<evidence type="ECO:0000256" key="9">
    <source>
        <dbReference type="HAMAP-Rule" id="MF_00916"/>
    </source>
</evidence>
<dbReference type="InterPro" id="IPR017900">
    <property type="entry name" value="4Fe4S_Fe_S_CS"/>
</dbReference>
<dbReference type="GO" id="GO:0051539">
    <property type="term" value="F:4 iron, 4 sulfur cluster binding"/>
    <property type="evidence" value="ECO:0007669"/>
    <property type="project" value="UniProtKB-KW"/>
</dbReference>
<keyword evidence="9" id="KW-0846">Cobalamin</keyword>
<comment type="caution">
    <text evidence="9">Lacks conserved residue(s) required for the propagation of feature annotation.</text>
</comment>
<keyword evidence="1 9" id="KW-0004">4Fe-4S</keyword>
<comment type="function">
    <text evidence="9">Catalyzes the conversion of epoxyqueuosine (oQ) to queuosine (Q), which is a hypermodified base found in the wobble positions of tRNA(Asp), tRNA(Asn), tRNA(His) and tRNA(Tyr).</text>
</comment>
<dbReference type="Proteomes" id="UP000253740">
    <property type="component" value="Unassembled WGS sequence"/>
</dbReference>
<dbReference type="AlphaFoldDB" id="A0A0K8QR99"/>
<keyword evidence="3 9" id="KW-0819">tRNA processing</keyword>
<feature type="domain" description="4Fe-4S ferredoxin-type" evidence="10">
    <location>
        <begin position="189"/>
        <end position="221"/>
    </location>
</feature>
<evidence type="ECO:0000313" key="11">
    <source>
        <dbReference type="EMBL" id="GAP67425.1"/>
    </source>
</evidence>
<proteinExistence type="inferred from homology"/>
<dbReference type="GO" id="GO:0005737">
    <property type="term" value="C:cytoplasm"/>
    <property type="evidence" value="ECO:0007669"/>
    <property type="project" value="UniProtKB-SubCell"/>
</dbReference>
<dbReference type="Pfam" id="PF08331">
    <property type="entry name" value="QueG_DUF1730"/>
    <property type="match status" value="1"/>
</dbReference>
<feature type="binding site" evidence="9">
    <location>
        <position position="204"/>
    </location>
    <ligand>
        <name>[4Fe-4S] cluster</name>
        <dbReference type="ChEBI" id="CHEBI:49883"/>
        <label>1</label>
    </ligand>
</feature>
<evidence type="ECO:0000313" key="12">
    <source>
        <dbReference type="Proteomes" id="UP000253740"/>
    </source>
</evidence>
<evidence type="ECO:0000256" key="6">
    <source>
        <dbReference type="ARBA" id="ARBA00023002"/>
    </source>
</evidence>
<dbReference type="EMBL" id="DF970270">
    <property type="protein sequence ID" value="GAP67425.1"/>
    <property type="molecule type" value="Genomic_DNA"/>
</dbReference>
<dbReference type="InterPro" id="IPR017896">
    <property type="entry name" value="4Fe4S_Fe-S-bd"/>
</dbReference>
<feature type="binding site" evidence="9">
    <location>
        <position position="182"/>
    </location>
    <ligand>
        <name>cob(II)alamin</name>
        <dbReference type="ChEBI" id="CHEBI:16304"/>
    </ligand>
</feature>
<dbReference type="OrthoDB" id="9784571at2"/>
<dbReference type="HAMAP" id="MF_00916">
    <property type="entry name" value="QueG"/>
    <property type="match status" value="1"/>
</dbReference>
<comment type="cofactor">
    <cofactor evidence="9">
        <name>cob(II)alamin</name>
        <dbReference type="ChEBI" id="CHEBI:16304"/>
    </cofactor>
</comment>